<dbReference type="SUPFAM" id="SSF47384">
    <property type="entry name" value="Homodimeric domain of signal transducing histidine kinase"/>
    <property type="match status" value="1"/>
</dbReference>
<keyword evidence="7 14" id="KW-0418">Kinase</keyword>
<dbReference type="Gene3D" id="3.30.565.10">
    <property type="entry name" value="Histidine kinase-like ATPase, C-terminal domain"/>
    <property type="match status" value="1"/>
</dbReference>
<keyword evidence="10 11" id="KW-0472">Membrane</keyword>
<dbReference type="GO" id="GO:0005886">
    <property type="term" value="C:plasma membrane"/>
    <property type="evidence" value="ECO:0007669"/>
    <property type="project" value="TreeGrafter"/>
</dbReference>
<keyword evidence="9" id="KW-0902">Two-component regulatory system</keyword>
<evidence type="ECO:0000256" key="3">
    <source>
        <dbReference type="ARBA" id="ARBA00012438"/>
    </source>
</evidence>
<evidence type="ECO:0000256" key="8">
    <source>
        <dbReference type="ARBA" id="ARBA00022989"/>
    </source>
</evidence>
<dbReference type="SUPFAM" id="SSF55874">
    <property type="entry name" value="ATPase domain of HSP90 chaperone/DNA topoisomerase II/histidine kinase"/>
    <property type="match status" value="1"/>
</dbReference>
<dbReference type="InterPro" id="IPR003594">
    <property type="entry name" value="HATPase_dom"/>
</dbReference>
<evidence type="ECO:0000256" key="7">
    <source>
        <dbReference type="ARBA" id="ARBA00022777"/>
    </source>
</evidence>
<accession>A0A975RMX0</accession>
<dbReference type="GO" id="GO:0000155">
    <property type="term" value="F:phosphorelay sensor kinase activity"/>
    <property type="evidence" value="ECO:0007669"/>
    <property type="project" value="InterPro"/>
</dbReference>
<dbReference type="PRINTS" id="PR00344">
    <property type="entry name" value="BCTRLSENSOR"/>
</dbReference>
<proteinExistence type="predicted"/>
<comment type="catalytic activity">
    <reaction evidence="1">
        <text>ATP + protein L-histidine = ADP + protein N-phospho-L-histidine.</text>
        <dbReference type="EC" id="2.7.13.3"/>
    </reaction>
</comment>
<reference evidence="14" key="1">
    <citation type="submission" date="2021-06" db="EMBL/GenBank/DDBJ databases">
        <title>Bradyrhizobium sp. S2-20-1 Genome sequencing.</title>
        <authorList>
            <person name="Jin L."/>
        </authorList>
    </citation>
    <scope>NUCLEOTIDE SEQUENCE</scope>
    <source>
        <strain evidence="14">S2-20-1</strain>
    </source>
</reference>
<comment type="subcellular location">
    <subcellularLocation>
        <location evidence="2">Membrane</location>
    </subcellularLocation>
</comment>
<dbReference type="Pfam" id="PF02518">
    <property type="entry name" value="HATPase_c"/>
    <property type="match status" value="1"/>
</dbReference>
<feature type="domain" description="Histidine kinase" evidence="12">
    <location>
        <begin position="248"/>
        <end position="450"/>
    </location>
</feature>
<dbReference type="InterPro" id="IPR005467">
    <property type="entry name" value="His_kinase_dom"/>
</dbReference>
<protein>
    <recommendedName>
        <fullName evidence="3">histidine kinase</fullName>
        <ecNumber evidence="3">2.7.13.3</ecNumber>
    </recommendedName>
</protein>
<dbReference type="Gene3D" id="1.10.287.130">
    <property type="match status" value="1"/>
</dbReference>
<dbReference type="RefSeq" id="WP_215621885.1">
    <property type="nucleotide sequence ID" value="NZ_CP076134.1"/>
</dbReference>
<evidence type="ECO:0000256" key="5">
    <source>
        <dbReference type="ARBA" id="ARBA00022679"/>
    </source>
</evidence>
<evidence type="ECO:0000256" key="4">
    <source>
        <dbReference type="ARBA" id="ARBA00022553"/>
    </source>
</evidence>
<dbReference type="PROSITE" id="PS50885">
    <property type="entry name" value="HAMP"/>
    <property type="match status" value="1"/>
</dbReference>
<organism evidence="14 15">
    <name type="scientific">Bradyrhizobium sediminis</name>
    <dbReference type="NCBI Taxonomy" id="2840469"/>
    <lineage>
        <taxon>Bacteria</taxon>
        <taxon>Pseudomonadati</taxon>
        <taxon>Pseudomonadota</taxon>
        <taxon>Alphaproteobacteria</taxon>
        <taxon>Hyphomicrobiales</taxon>
        <taxon>Nitrobacteraceae</taxon>
        <taxon>Bradyrhizobium</taxon>
    </lineage>
</organism>
<evidence type="ECO:0000259" key="12">
    <source>
        <dbReference type="PROSITE" id="PS50109"/>
    </source>
</evidence>
<evidence type="ECO:0000313" key="14">
    <source>
        <dbReference type="EMBL" id="QWG13138.1"/>
    </source>
</evidence>
<evidence type="ECO:0000256" key="1">
    <source>
        <dbReference type="ARBA" id="ARBA00000085"/>
    </source>
</evidence>
<evidence type="ECO:0000256" key="6">
    <source>
        <dbReference type="ARBA" id="ARBA00022692"/>
    </source>
</evidence>
<dbReference type="SMART" id="SM00387">
    <property type="entry name" value="HATPase_c"/>
    <property type="match status" value="1"/>
</dbReference>
<keyword evidence="8 11" id="KW-1133">Transmembrane helix</keyword>
<dbReference type="Proteomes" id="UP000680839">
    <property type="component" value="Chromosome"/>
</dbReference>
<gene>
    <name evidence="14" type="ORF">KMZ29_26300</name>
</gene>
<evidence type="ECO:0000259" key="13">
    <source>
        <dbReference type="PROSITE" id="PS50885"/>
    </source>
</evidence>
<dbReference type="InterPro" id="IPR004358">
    <property type="entry name" value="Sig_transdc_His_kin-like_C"/>
</dbReference>
<dbReference type="InterPro" id="IPR036097">
    <property type="entry name" value="HisK_dim/P_sf"/>
</dbReference>
<dbReference type="PANTHER" id="PTHR45436">
    <property type="entry name" value="SENSOR HISTIDINE KINASE YKOH"/>
    <property type="match status" value="1"/>
</dbReference>
<name>A0A975RMX0_9BRAD</name>
<dbReference type="InterPro" id="IPR050428">
    <property type="entry name" value="TCS_sensor_his_kinase"/>
</dbReference>
<feature type="transmembrane region" description="Helical" evidence="11">
    <location>
        <begin position="172"/>
        <end position="192"/>
    </location>
</feature>
<evidence type="ECO:0000256" key="9">
    <source>
        <dbReference type="ARBA" id="ARBA00023012"/>
    </source>
</evidence>
<dbReference type="EMBL" id="CP076134">
    <property type="protein sequence ID" value="QWG13138.1"/>
    <property type="molecule type" value="Genomic_DNA"/>
</dbReference>
<evidence type="ECO:0000256" key="10">
    <source>
        <dbReference type="ARBA" id="ARBA00023136"/>
    </source>
</evidence>
<feature type="transmembrane region" description="Helical" evidence="11">
    <location>
        <begin position="12"/>
        <end position="33"/>
    </location>
</feature>
<dbReference type="PANTHER" id="PTHR45436:SF5">
    <property type="entry name" value="SENSOR HISTIDINE KINASE TRCS"/>
    <property type="match status" value="1"/>
</dbReference>
<dbReference type="AlphaFoldDB" id="A0A975RMX0"/>
<evidence type="ECO:0000313" key="15">
    <source>
        <dbReference type="Proteomes" id="UP000680839"/>
    </source>
</evidence>
<dbReference type="PROSITE" id="PS50109">
    <property type="entry name" value="HIS_KIN"/>
    <property type="match status" value="1"/>
</dbReference>
<keyword evidence="5" id="KW-0808">Transferase</keyword>
<dbReference type="InterPro" id="IPR036890">
    <property type="entry name" value="HATPase_C_sf"/>
</dbReference>
<feature type="domain" description="HAMP" evidence="13">
    <location>
        <begin position="189"/>
        <end position="240"/>
    </location>
</feature>
<dbReference type="EC" id="2.7.13.3" evidence="3"/>
<dbReference type="InterPro" id="IPR003660">
    <property type="entry name" value="HAMP_dom"/>
</dbReference>
<evidence type="ECO:0000256" key="2">
    <source>
        <dbReference type="ARBA" id="ARBA00004370"/>
    </source>
</evidence>
<sequence length="454" mass="47876">MSRNSLRLRLVAGGIAAIVLALALAGLGLTLLFERHVGRTVSQDLDVHLKKLLAGLDVDADGRMVVNNGPVDPRFSEPLSGLYWQIADDRGQTLRSRSLWDSSLLLPKDEPAAGEVHRHEATGPGNGRVLLAERRVRLNINGRDAPVTVAVAIDAAHVAAATTAFATDLATALGLLGIALAAATAVQVGLGLRPLDVLRRGVANIRAGRDRRLAAAVPDEVRPLVDEVNALLAARAEEVERSRHRAADLAHGLKTPLAALAADAGRLREAGQSVVADGIDEVIGTMRRHVDRELARARLHGAGRSRPDASTTLAPLVRSLVATLARTPDGARIACEIAMTDEVTVPFERADLAEVLGNLLENATRHARNRVRIAAAADGRNITVEDDGAGIPEAVRPTVLARGERLDERGGAGLGLAIVQDVVEAYGWTLQLDTSELGGLRATLQPNASTELAG</sequence>
<keyword evidence="6 11" id="KW-0812">Transmembrane</keyword>
<keyword evidence="4" id="KW-0597">Phosphoprotein</keyword>
<evidence type="ECO:0000256" key="11">
    <source>
        <dbReference type="SAM" id="Phobius"/>
    </source>
</evidence>